<gene>
    <name evidence="1" type="ORF">IQ236_05005</name>
</gene>
<proteinExistence type="predicted"/>
<evidence type="ECO:0000313" key="1">
    <source>
        <dbReference type="EMBL" id="MBE9142581.1"/>
    </source>
</evidence>
<dbReference type="EMBL" id="JADEWU010000007">
    <property type="protein sequence ID" value="MBE9142581.1"/>
    <property type="molecule type" value="Genomic_DNA"/>
</dbReference>
<name>A0ABR9U7Y7_9CYAN</name>
<dbReference type="Proteomes" id="UP000640725">
    <property type="component" value="Unassembled WGS sequence"/>
</dbReference>
<evidence type="ECO:0008006" key="3">
    <source>
        <dbReference type="Google" id="ProtNLM"/>
    </source>
</evidence>
<evidence type="ECO:0000313" key="2">
    <source>
        <dbReference type="Proteomes" id="UP000640725"/>
    </source>
</evidence>
<keyword evidence="2" id="KW-1185">Reference proteome</keyword>
<comment type="caution">
    <text evidence="1">The sequence shown here is derived from an EMBL/GenBank/DDBJ whole genome shotgun (WGS) entry which is preliminary data.</text>
</comment>
<organism evidence="1 2">
    <name type="scientific">Planktothrix mougeotii LEGE 06226</name>
    <dbReference type="NCBI Taxonomy" id="1828728"/>
    <lineage>
        <taxon>Bacteria</taxon>
        <taxon>Bacillati</taxon>
        <taxon>Cyanobacteriota</taxon>
        <taxon>Cyanophyceae</taxon>
        <taxon>Oscillatoriophycideae</taxon>
        <taxon>Oscillatoriales</taxon>
        <taxon>Microcoleaceae</taxon>
        <taxon>Planktothrix</taxon>
    </lineage>
</organism>
<protein>
    <recommendedName>
        <fullName evidence="3">DUF2281 domain-containing protein</fullName>
    </recommendedName>
</protein>
<accession>A0ABR9U7Y7</accession>
<dbReference type="RefSeq" id="WP_193868248.1">
    <property type="nucleotide sequence ID" value="NZ_JADEWU010000007.1"/>
</dbReference>
<sequence>MPILSLSNDQVIELIKQLPRTQQEELVIFLLTKPWYSWEQLTHDSTDKARLAATKRGRNWDLMTEDEREIFIDEILHEDEL</sequence>
<reference evidence="1 2" key="1">
    <citation type="submission" date="2020-10" db="EMBL/GenBank/DDBJ databases">
        <authorList>
            <person name="Castelo-Branco R."/>
            <person name="Eusebio N."/>
            <person name="Adriana R."/>
            <person name="Vieira A."/>
            <person name="Brugerolle De Fraissinette N."/>
            <person name="Rezende De Castro R."/>
            <person name="Schneider M.P."/>
            <person name="Vasconcelos V."/>
            <person name="Leao P.N."/>
        </authorList>
    </citation>
    <scope>NUCLEOTIDE SEQUENCE [LARGE SCALE GENOMIC DNA]</scope>
    <source>
        <strain evidence="1 2">LEGE 06226</strain>
    </source>
</reference>